<feature type="signal peptide" evidence="5">
    <location>
        <begin position="1"/>
        <end position="20"/>
    </location>
</feature>
<feature type="domain" description="Solute-binding protein family 5" evidence="6">
    <location>
        <begin position="85"/>
        <end position="455"/>
    </location>
</feature>
<evidence type="ECO:0000313" key="8">
    <source>
        <dbReference type="Proteomes" id="UP001652445"/>
    </source>
</evidence>
<dbReference type="InterPro" id="IPR023765">
    <property type="entry name" value="SBP_5_CS"/>
</dbReference>
<name>A0ABT2U982_9BACL</name>
<dbReference type="SUPFAM" id="SSF53850">
    <property type="entry name" value="Periplasmic binding protein-like II"/>
    <property type="match status" value="1"/>
</dbReference>
<dbReference type="PIRSF" id="PIRSF002741">
    <property type="entry name" value="MppA"/>
    <property type="match status" value="1"/>
</dbReference>
<keyword evidence="8" id="KW-1185">Reference proteome</keyword>
<dbReference type="Proteomes" id="UP001652445">
    <property type="component" value="Unassembled WGS sequence"/>
</dbReference>
<comment type="subcellular location">
    <subcellularLocation>
        <location evidence="1">Cell membrane</location>
        <topology evidence="1">Lipid-anchor</topology>
    </subcellularLocation>
</comment>
<organism evidence="7 8">
    <name type="scientific">Paenibacillus baimaensis</name>
    <dbReference type="NCBI Taxonomy" id="2982185"/>
    <lineage>
        <taxon>Bacteria</taxon>
        <taxon>Bacillati</taxon>
        <taxon>Bacillota</taxon>
        <taxon>Bacilli</taxon>
        <taxon>Bacillales</taxon>
        <taxon>Paenibacillaceae</taxon>
        <taxon>Paenibacillus</taxon>
    </lineage>
</organism>
<evidence type="ECO:0000256" key="1">
    <source>
        <dbReference type="ARBA" id="ARBA00004193"/>
    </source>
</evidence>
<dbReference type="InterPro" id="IPR000914">
    <property type="entry name" value="SBP_5_dom"/>
</dbReference>
<gene>
    <name evidence="7" type="ORF">OB236_03515</name>
</gene>
<protein>
    <submittedName>
        <fullName evidence="7">ABC transporter substrate-binding protein</fullName>
    </submittedName>
</protein>
<keyword evidence="3" id="KW-0813">Transport</keyword>
<dbReference type="Gene3D" id="3.40.190.10">
    <property type="entry name" value="Periplasmic binding protein-like II"/>
    <property type="match status" value="1"/>
</dbReference>
<dbReference type="InterPro" id="IPR030678">
    <property type="entry name" value="Peptide/Ni-bd"/>
</dbReference>
<dbReference type="PANTHER" id="PTHR30290">
    <property type="entry name" value="PERIPLASMIC BINDING COMPONENT OF ABC TRANSPORTER"/>
    <property type="match status" value="1"/>
</dbReference>
<evidence type="ECO:0000256" key="2">
    <source>
        <dbReference type="ARBA" id="ARBA00005695"/>
    </source>
</evidence>
<sequence length="539" mass="60757">MYTRFNILLFTIMVFMALSGCSDNSNSRIADPKSAGVQAESPTTITIATTQDSMGDKLDAATYNGTRHAHASVYDALLDYQGKGELSPSLAESWDIAEDGLTYSFHLRKNVKFSDGNELTSEAVKFSLERAVKQEANAPLEISQKLAKIETPDKYTAILTFKETAPQTLLELSQARPFRIMSPDAVSPRGSVEGEFKKAIGTGPWQVGSYKKGTETVLVANPHYWKDKPSSYSLVLKVITDPQARVLALQNGEVDLAGGEMGNLPLENIPLFENNKNFKIETNSSTMSYFLVINQKNEFLADKNIRQAINYGTDTSKMMNGKGAEVRGLFQKNVAFVTDSNQPAYGYHPDKAKQLLEASGYQWNASKKLYEKNGKPIQLKLVIQTTEYPEWKEMAEIFQDNMKQIGIQVDILNQERAAYYNTLWKTKEYDLMIYRTYTDAQLPYRFLSSLFYNTDKVPAVAYQDDLLNGYLDSIAKTHVKAKQQPVFDQIFARIHDEAMTVPIFYMKQTFIHSSKITGFSFGTIEDDPVQWHKLQIEGK</sequence>
<comment type="caution">
    <text evidence="7">The sequence shown here is derived from an EMBL/GenBank/DDBJ whole genome shotgun (WGS) entry which is preliminary data.</text>
</comment>
<reference evidence="7 8" key="1">
    <citation type="submission" date="2022-09" db="EMBL/GenBank/DDBJ databases">
        <authorList>
            <person name="Han X.L."/>
            <person name="Wang Q."/>
            <person name="Lu T."/>
        </authorList>
    </citation>
    <scope>NUCLEOTIDE SEQUENCE [LARGE SCALE GENOMIC DNA]</scope>
    <source>
        <strain evidence="7 8">WQ 127069</strain>
    </source>
</reference>
<dbReference type="PROSITE" id="PS51257">
    <property type="entry name" value="PROKAR_LIPOPROTEIN"/>
    <property type="match status" value="1"/>
</dbReference>
<dbReference type="PROSITE" id="PS01040">
    <property type="entry name" value="SBP_BACTERIAL_5"/>
    <property type="match status" value="1"/>
</dbReference>
<dbReference type="Pfam" id="PF00496">
    <property type="entry name" value="SBP_bac_5"/>
    <property type="match status" value="1"/>
</dbReference>
<proteinExistence type="inferred from homology"/>
<evidence type="ECO:0000256" key="3">
    <source>
        <dbReference type="ARBA" id="ARBA00022448"/>
    </source>
</evidence>
<evidence type="ECO:0000259" key="6">
    <source>
        <dbReference type="Pfam" id="PF00496"/>
    </source>
</evidence>
<keyword evidence="4 5" id="KW-0732">Signal</keyword>
<accession>A0ABT2U982</accession>
<feature type="chain" id="PRO_5045721061" evidence="5">
    <location>
        <begin position="21"/>
        <end position="539"/>
    </location>
</feature>
<evidence type="ECO:0000313" key="7">
    <source>
        <dbReference type="EMBL" id="MCU6791192.1"/>
    </source>
</evidence>
<evidence type="ECO:0000256" key="4">
    <source>
        <dbReference type="ARBA" id="ARBA00022729"/>
    </source>
</evidence>
<dbReference type="InterPro" id="IPR039424">
    <property type="entry name" value="SBP_5"/>
</dbReference>
<dbReference type="EMBL" id="JAOQIO010000007">
    <property type="protein sequence ID" value="MCU6791192.1"/>
    <property type="molecule type" value="Genomic_DNA"/>
</dbReference>
<evidence type="ECO:0000256" key="5">
    <source>
        <dbReference type="SAM" id="SignalP"/>
    </source>
</evidence>
<comment type="similarity">
    <text evidence="2">Belongs to the bacterial solute-binding protein 5 family.</text>
</comment>
<dbReference type="RefSeq" id="WP_262682767.1">
    <property type="nucleotide sequence ID" value="NZ_JAOQIO010000007.1"/>
</dbReference>
<dbReference type="PANTHER" id="PTHR30290:SF10">
    <property type="entry name" value="PERIPLASMIC OLIGOPEPTIDE-BINDING PROTEIN-RELATED"/>
    <property type="match status" value="1"/>
</dbReference>
<dbReference type="Gene3D" id="3.10.105.10">
    <property type="entry name" value="Dipeptide-binding Protein, Domain 3"/>
    <property type="match status" value="1"/>
</dbReference>